<dbReference type="GO" id="GO:0005886">
    <property type="term" value="C:plasma membrane"/>
    <property type="evidence" value="ECO:0007669"/>
    <property type="project" value="TreeGrafter"/>
</dbReference>
<comment type="similarity">
    <text evidence="2">Belongs to the UPF0014 family.</text>
</comment>
<comment type="caution">
    <text evidence="8">The sequence shown here is derived from an EMBL/GenBank/DDBJ whole genome shotgun (WGS) entry which is preliminary data.</text>
</comment>
<keyword evidence="9" id="KW-1185">Reference proteome</keyword>
<proteinExistence type="inferred from homology"/>
<dbReference type="EMBL" id="JANBUH010000390">
    <property type="protein sequence ID" value="KAJ2751524.1"/>
    <property type="molecule type" value="Genomic_DNA"/>
</dbReference>
<dbReference type="InterPro" id="IPR005226">
    <property type="entry name" value="UPF0014_fam"/>
</dbReference>
<dbReference type="PANTHER" id="PTHR30028">
    <property type="entry name" value="UPF0014 INNER MEMBRANE PROTEIN YBBM-RELATED"/>
    <property type="match status" value="1"/>
</dbReference>
<accession>A0A9W8GW36</accession>
<evidence type="ECO:0000256" key="7">
    <source>
        <dbReference type="SAM" id="Phobius"/>
    </source>
</evidence>
<evidence type="ECO:0000256" key="2">
    <source>
        <dbReference type="ARBA" id="ARBA00005268"/>
    </source>
</evidence>
<feature type="transmembrane region" description="Helical" evidence="7">
    <location>
        <begin position="166"/>
        <end position="188"/>
    </location>
</feature>
<evidence type="ECO:0000256" key="3">
    <source>
        <dbReference type="ARBA" id="ARBA00022692"/>
    </source>
</evidence>
<evidence type="ECO:0000313" key="8">
    <source>
        <dbReference type="EMBL" id="KAJ2751524.1"/>
    </source>
</evidence>
<dbReference type="Pfam" id="PF03649">
    <property type="entry name" value="UPF0014"/>
    <property type="match status" value="1"/>
</dbReference>
<reference evidence="8" key="1">
    <citation type="submission" date="2022-07" db="EMBL/GenBank/DDBJ databases">
        <title>Phylogenomic reconstructions and comparative analyses of Kickxellomycotina fungi.</title>
        <authorList>
            <person name="Reynolds N.K."/>
            <person name="Stajich J.E."/>
            <person name="Barry K."/>
            <person name="Grigoriev I.V."/>
            <person name="Crous P."/>
            <person name="Smith M.E."/>
        </authorList>
    </citation>
    <scope>NUCLEOTIDE SEQUENCE</scope>
    <source>
        <strain evidence="8">BCRC 34297</strain>
    </source>
</reference>
<feature type="compositionally biased region" description="Basic residues" evidence="6">
    <location>
        <begin position="477"/>
        <end position="494"/>
    </location>
</feature>
<keyword evidence="3 7" id="KW-0812">Transmembrane</keyword>
<protein>
    <submittedName>
        <fullName evidence="8">Uncharacterized protein</fullName>
    </submittedName>
</protein>
<evidence type="ECO:0000256" key="4">
    <source>
        <dbReference type="ARBA" id="ARBA00022989"/>
    </source>
</evidence>
<evidence type="ECO:0000256" key="6">
    <source>
        <dbReference type="SAM" id="MobiDB-lite"/>
    </source>
</evidence>
<feature type="transmembrane region" description="Helical" evidence="7">
    <location>
        <begin position="224"/>
        <end position="244"/>
    </location>
</feature>
<dbReference type="CDD" id="cd06261">
    <property type="entry name" value="TM_PBP2"/>
    <property type="match status" value="1"/>
</dbReference>
<feature type="transmembrane region" description="Helical" evidence="7">
    <location>
        <begin position="134"/>
        <end position="154"/>
    </location>
</feature>
<evidence type="ECO:0000256" key="5">
    <source>
        <dbReference type="ARBA" id="ARBA00023136"/>
    </source>
</evidence>
<feature type="compositionally biased region" description="Polar residues" evidence="6">
    <location>
        <begin position="356"/>
        <end position="372"/>
    </location>
</feature>
<organism evidence="8 9">
    <name type="scientific">Coemansia pectinata</name>
    <dbReference type="NCBI Taxonomy" id="1052879"/>
    <lineage>
        <taxon>Eukaryota</taxon>
        <taxon>Fungi</taxon>
        <taxon>Fungi incertae sedis</taxon>
        <taxon>Zoopagomycota</taxon>
        <taxon>Kickxellomycotina</taxon>
        <taxon>Kickxellomycetes</taxon>
        <taxon>Kickxellales</taxon>
        <taxon>Kickxellaceae</taxon>
        <taxon>Coemansia</taxon>
    </lineage>
</organism>
<feature type="transmembrane region" description="Helical" evidence="7">
    <location>
        <begin position="46"/>
        <end position="67"/>
    </location>
</feature>
<keyword evidence="5 7" id="KW-0472">Membrane</keyword>
<name>A0A9W8GW36_9FUNG</name>
<dbReference type="PANTHER" id="PTHR30028:SF0">
    <property type="entry name" value="PROTEIN ALUMINUM SENSITIVE 3"/>
    <property type="match status" value="1"/>
</dbReference>
<feature type="region of interest" description="Disordered" evidence="6">
    <location>
        <begin position="467"/>
        <end position="504"/>
    </location>
</feature>
<feature type="transmembrane region" description="Helical" evidence="7">
    <location>
        <begin position="102"/>
        <end position="122"/>
    </location>
</feature>
<dbReference type="InterPro" id="IPR000515">
    <property type="entry name" value="MetI-like"/>
</dbReference>
<gene>
    <name evidence="8" type="ORF">GGI19_004429</name>
</gene>
<dbReference type="GO" id="GO:0055085">
    <property type="term" value="P:transmembrane transport"/>
    <property type="evidence" value="ECO:0007669"/>
    <property type="project" value="InterPro"/>
</dbReference>
<evidence type="ECO:0000313" key="9">
    <source>
        <dbReference type="Proteomes" id="UP001140011"/>
    </source>
</evidence>
<feature type="transmembrane region" description="Helical" evidence="7">
    <location>
        <begin position="264"/>
        <end position="288"/>
    </location>
</feature>
<evidence type="ECO:0000256" key="1">
    <source>
        <dbReference type="ARBA" id="ARBA00004141"/>
    </source>
</evidence>
<sequence>MAERLLGIPGWLSELQWYAPAAGSSQSKYIGGKSDDPSAPDEPLTWANVGIAGLLLGVNIAVSMWFGLGLSVSLLISALRCVVQLSLLGLILRQIFETANPIYIFGMTLVLGVLAAFEVTFWRSKRQFPWMYTGTLISITGSALLVALFGNAYALNMSPAYTAVKFIPTIGMIFGKNMIGVSIGMGSVMDSLDSNRDRVEAMLAFGASRWEATKPIVIEALRSALLPTITNMSITGLISIPGMMTGWILSGADVLEAARYQQVVMFMISASTAASTLASVLFCTFMLVDHTPMLRLDRLVASDGSRLSGSAKNGGAATRSSLRLELLRSNCRPMSDLGLSRKSVSGPSTRRPPSLCESQSTPLIGSGHNNSVVGRRRRLEQQEGDIADIEDAAERCRQMCGAGNQVSCVEGKWGGNWCACCPLRAKLGDRDSVRGDALQCYGFQEDPTDITIPHPPQLVCIVPGSADSATTTSTARPRVHASRSNGRKAKHYHPQRPQEPEQND</sequence>
<feature type="region of interest" description="Disordered" evidence="6">
    <location>
        <begin position="335"/>
        <end position="378"/>
    </location>
</feature>
<feature type="transmembrane region" description="Helical" evidence="7">
    <location>
        <begin position="74"/>
        <end position="96"/>
    </location>
</feature>
<keyword evidence="4 7" id="KW-1133">Transmembrane helix</keyword>
<comment type="subcellular location">
    <subcellularLocation>
        <location evidence="1">Membrane</location>
        <topology evidence="1">Multi-pass membrane protein</topology>
    </subcellularLocation>
</comment>
<dbReference type="AlphaFoldDB" id="A0A9W8GW36"/>
<dbReference type="Proteomes" id="UP001140011">
    <property type="component" value="Unassembled WGS sequence"/>
</dbReference>
<dbReference type="OrthoDB" id="432685at2759"/>